<keyword evidence="4" id="KW-1185">Reference proteome</keyword>
<evidence type="ECO:0000256" key="1">
    <source>
        <dbReference type="SAM" id="SignalP"/>
    </source>
</evidence>
<comment type="caution">
    <text evidence="3">The sequence shown here is derived from an EMBL/GenBank/DDBJ whole genome shotgun (WGS) entry which is preliminary data.</text>
</comment>
<dbReference type="Gene3D" id="3.40.570.10">
    <property type="entry name" value="Extracellular Endonuclease, subunit A"/>
    <property type="match status" value="1"/>
</dbReference>
<feature type="domain" description="Type VII secretion system protein EssD-like" evidence="2">
    <location>
        <begin position="144"/>
        <end position="274"/>
    </location>
</feature>
<evidence type="ECO:0000259" key="2">
    <source>
        <dbReference type="Pfam" id="PF13930"/>
    </source>
</evidence>
<reference evidence="3 4" key="1">
    <citation type="submission" date="2015-11" db="EMBL/GenBank/DDBJ databases">
        <title>Draft genome sequences of new species of the genus Lactobacillus isolated from orchardgrass silage.</title>
        <authorList>
            <person name="Tohno M."/>
            <person name="Tanizawa Y."/>
            <person name="Arita M."/>
        </authorList>
    </citation>
    <scope>NUCLEOTIDE SEQUENCE [LARGE SCALE GENOMIC DNA]</scope>
    <source>
        <strain evidence="3 4">IWT126</strain>
    </source>
</reference>
<organism evidence="3 4">
    <name type="scientific">Secundilactobacillus silagei JCM 19001</name>
    <dbReference type="NCBI Taxonomy" id="1302250"/>
    <lineage>
        <taxon>Bacteria</taxon>
        <taxon>Bacillati</taxon>
        <taxon>Bacillota</taxon>
        <taxon>Bacilli</taxon>
        <taxon>Lactobacillales</taxon>
        <taxon>Lactobacillaceae</taxon>
        <taxon>Secundilactobacillus</taxon>
    </lineage>
</organism>
<name>A0A1Z5IJH9_9LACO</name>
<evidence type="ECO:0000313" key="3">
    <source>
        <dbReference type="EMBL" id="GAX01788.1"/>
    </source>
</evidence>
<dbReference type="InterPro" id="IPR044929">
    <property type="entry name" value="DNA/RNA_non-sp_Endonuclease_sf"/>
</dbReference>
<protein>
    <submittedName>
        <fullName evidence="3">DNA-entry nuclease</fullName>
    </submittedName>
</protein>
<dbReference type="Pfam" id="PF13930">
    <property type="entry name" value="Endonuclea_NS_2"/>
    <property type="match status" value="1"/>
</dbReference>
<sequence>MSKLFKTVLSLIVAVTILAVPVGATCEPSNASAATMVYVTKTGKHYFYHRHNRGLNRARKVYRVSLQKAKHRGLTLAATDQATKTHHKRTHHRRIKRRTVVKRVPVKHIKQAKASASGLQRLKYHGQQIVIINHDQPKLNRLSINKGAWQHYGNLDRLNRVTTADAMLNKRLMPHTERQALYVDPTGWHNKHGHGGWLYNRSHLIGYQLTGQNNNMKNLMTGTRSLNTPGMEKYENQVASYLRSSRSHYVRYEVKPVFAGNDLLANGVQMQGESIGSHAIRFNVYIFNVQPGFHLNYRTGTSKAA</sequence>
<proteinExistence type="predicted"/>
<feature type="signal peptide" evidence="1">
    <location>
        <begin position="1"/>
        <end position="24"/>
    </location>
</feature>
<dbReference type="InterPro" id="IPR044927">
    <property type="entry name" value="Endonuclea_NS_2"/>
</dbReference>
<keyword evidence="1" id="KW-0732">Signal</keyword>
<feature type="chain" id="PRO_5038748549" evidence="1">
    <location>
        <begin position="25"/>
        <end position="305"/>
    </location>
</feature>
<dbReference type="STRING" id="1302250.GCA_001313225_02190"/>
<dbReference type="OrthoDB" id="9783680at2"/>
<dbReference type="RefSeq" id="WP_054655405.1">
    <property type="nucleotide sequence ID" value="NZ_BBFL01000010.1"/>
</dbReference>
<gene>
    <name evidence="3" type="ORF">IWT126_01831</name>
</gene>
<dbReference type="EMBL" id="BCMG01000009">
    <property type="protein sequence ID" value="GAX01788.1"/>
    <property type="molecule type" value="Genomic_DNA"/>
</dbReference>
<dbReference type="Proteomes" id="UP000198402">
    <property type="component" value="Unassembled WGS sequence"/>
</dbReference>
<evidence type="ECO:0000313" key="4">
    <source>
        <dbReference type="Proteomes" id="UP000198402"/>
    </source>
</evidence>
<dbReference type="AlphaFoldDB" id="A0A1Z5IJH9"/>
<accession>A0A1Z5IJH9</accession>